<dbReference type="EMBL" id="JAWDGP010008106">
    <property type="protein sequence ID" value="KAK3690894.1"/>
    <property type="molecule type" value="Genomic_DNA"/>
</dbReference>
<dbReference type="Proteomes" id="UP001283361">
    <property type="component" value="Unassembled WGS sequence"/>
</dbReference>
<accession>A0AAE0XDW7</accession>
<name>A0AAE0XDW7_9GAST</name>
<reference evidence="1" key="1">
    <citation type="journal article" date="2023" name="G3 (Bethesda)">
        <title>A reference genome for the long-term kleptoplast-retaining sea slug Elysia crispata morphotype clarki.</title>
        <authorList>
            <person name="Eastman K.E."/>
            <person name="Pendleton A.L."/>
            <person name="Shaikh M.A."/>
            <person name="Suttiyut T."/>
            <person name="Ogas R."/>
            <person name="Tomko P."/>
            <person name="Gavelis G."/>
            <person name="Widhalm J.R."/>
            <person name="Wisecaver J.H."/>
        </authorList>
    </citation>
    <scope>NUCLEOTIDE SEQUENCE</scope>
    <source>
        <strain evidence="1">ECLA1</strain>
    </source>
</reference>
<keyword evidence="2" id="KW-1185">Reference proteome</keyword>
<protein>
    <submittedName>
        <fullName evidence="1">Uncharacterized protein</fullName>
    </submittedName>
</protein>
<gene>
    <name evidence="1" type="ORF">RRG08_021592</name>
</gene>
<evidence type="ECO:0000313" key="2">
    <source>
        <dbReference type="Proteomes" id="UP001283361"/>
    </source>
</evidence>
<dbReference type="AlphaFoldDB" id="A0AAE0XDW7"/>
<proteinExistence type="predicted"/>
<sequence length="136" mass="15512">MGRFAGARIALYVRGRPYWKITVTDNLYEIELRTRHKSFHMKADRKVYFYNSRTSSILEKEEGQGRKEEVCGVGAAAVDASSLCSALDFNPLSATAVMRLSDQGPRLEMLEKQFIKFFGRTGSLWCRFQSDESIVD</sequence>
<evidence type="ECO:0000313" key="1">
    <source>
        <dbReference type="EMBL" id="KAK3690894.1"/>
    </source>
</evidence>
<comment type="caution">
    <text evidence="1">The sequence shown here is derived from an EMBL/GenBank/DDBJ whole genome shotgun (WGS) entry which is preliminary data.</text>
</comment>
<organism evidence="1 2">
    <name type="scientific">Elysia crispata</name>
    <name type="common">lettuce slug</name>
    <dbReference type="NCBI Taxonomy" id="231223"/>
    <lineage>
        <taxon>Eukaryota</taxon>
        <taxon>Metazoa</taxon>
        <taxon>Spiralia</taxon>
        <taxon>Lophotrochozoa</taxon>
        <taxon>Mollusca</taxon>
        <taxon>Gastropoda</taxon>
        <taxon>Heterobranchia</taxon>
        <taxon>Euthyneura</taxon>
        <taxon>Panpulmonata</taxon>
        <taxon>Sacoglossa</taxon>
        <taxon>Placobranchoidea</taxon>
        <taxon>Plakobranchidae</taxon>
        <taxon>Elysia</taxon>
    </lineage>
</organism>